<evidence type="ECO:0000313" key="1">
    <source>
        <dbReference type="EMBL" id="QQO97366.1"/>
    </source>
</evidence>
<protein>
    <submittedName>
        <fullName evidence="1">Uncharacterized protein</fullName>
    </submittedName>
</protein>
<evidence type="ECO:0000313" key="2">
    <source>
        <dbReference type="Proteomes" id="UP000693899"/>
    </source>
</evidence>
<proteinExistence type="predicted"/>
<dbReference type="Proteomes" id="UP000693899">
    <property type="component" value="Segment"/>
</dbReference>
<sequence>MRTYETIEFTPIGKSYWAGCGSYNAELQKYMDELVPSSGPADSVEGELVRGLARLNYDYGNNGNCNVVQQEWETEEYACSSCGGSGECDTYEEEDEPEDCDACGGSGYEEEEVEGEITIGDYYQKFIDLILKTVPDISPEISNLTDLYDRVGSNPTFEDAETNIFDRLIDKVTFFLLQRPEDAELTPLPEDYPEKNVEPTPFR</sequence>
<reference evidence="1" key="1">
    <citation type="submission" date="2020-07" db="EMBL/GenBank/DDBJ databases">
        <title>Highly diverse flavobacterial phages as mortality factor during North Sea spring blooms.</title>
        <authorList>
            <person name="Bartlau N."/>
            <person name="Wichels A."/>
            <person name="Krohne G."/>
            <person name="Adriaenssens E.M."/>
            <person name="Heins A."/>
            <person name="Fuchs B.M."/>
            <person name="Amann R."/>
            <person name="Moraru C."/>
        </authorList>
    </citation>
    <scope>NUCLEOTIDE SEQUENCE</scope>
</reference>
<organism evidence="1 2">
    <name type="scientific">Maribacter phage Colly_1</name>
    <dbReference type="NCBI Taxonomy" id="2745691"/>
    <lineage>
        <taxon>Viruses</taxon>
        <taxon>Duplodnaviria</taxon>
        <taxon>Heunggongvirae</taxon>
        <taxon>Uroviricota</taxon>
        <taxon>Caudoviricetes</taxon>
        <taxon>Molycolviridae</taxon>
        <taxon>Mollyvirus</taxon>
        <taxon>Mollyvirus colly</taxon>
    </lineage>
</organism>
<name>A0A8E4UY33_9CAUD</name>
<keyword evidence="2" id="KW-1185">Reference proteome</keyword>
<accession>A0A8E4UY33</accession>
<dbReference type="EMBL" id="MT732450">
    <property type="protein sequence ID" value="QQO97366.1"/>
    <property type="molecule type" value="Genomic_DNA"/>
</dbReference>
<gene>
    <name evidence="1" type="ORF">Colly1_8</name>
</gene>